<accession>A0A660L4N0</accession>
<reference evidence="1 2" key="1">
    <citation type="submission" date="2018-10" db="EMBL/GenBank/DDBJ databases">
        <title>Genomic Encyclopedia of Archaeal and Bacterial Type Strains, Phase II (KMG-II): from individual species to whole genera.</title>
        <authorList>
            <person name="Goeker M."/>
        </authorList>
    </citation>
    <scope>NUCLEOTIDE SEQUENCE [LARGE SCALE GENOMIC DNA]</scope>
    <source>
        <strain evidence="1 2">DSM 14954</strain>
    </source>
</reference>
<dbReference type="Proteomes" id="UP000278962">
    <property type="component" value="Unassembled WGS sequence"/>
</dbReference>
<comment type="caution">
    <text evidence="1">The sequence shown here is derived from an EMBL/GenBank/DDBJ whole genome shotgun (WGS) entry which is preliminary data.</text>
</comment>
<sequence>MVSLVLLLLLVAAGVLAARRFRALHADGSRTGQRWATAEAVAEVDGDAGALIRRALLQVTGAETSERFERRVTFVATPEANVGFTVTALGDGRTRVAITVAGTFTHSELSVRHGRERADLAHALAQWLTQHGDEAHVRHT</sequence>
<proteinExistence type="predicted"/>
<evidence type="ECO:0000313" key="1">
    <source>
        <dbReference type="EMBL" id="RKQ87829.1"/>
    </source>
</evidence>
<dbReference type="EMBL" id="RBIL01000002">
    <property type="protein sequence ID" value="RKQ87829.1"/>
    <property type="molecule type" value="Genomic_DNA"/>
</dbReference>
<organism evidence="1 2">
    <name type="scientific">Solirubrobacter pauli</name>
    <dbReference type="NCBI Taxonomy" id="166793"/>
    <lineage>
        <taxon>Bacteria</taxon>
        <taxon>Bacillati</taxon>
        <taxon>Actinomycetota</taxon>
        <taxon>Thermoleophilia</taxon>
        <taxon>Solirubrobacterales</taxon>
        <taxon>Solirubrobacteraceae</taxon>
        <taxon>Solirubrobacter</taxon>
    </lineage>
</organism>
<keyword evidence="2" id="KW-1185">Reference proteome</keyword>
<dbReference type="RefSeq" id="WP_121256756.1">
    <property type="nucleotide sequence ID" value="NZ_RBIL01000002.1"/>
</dbReference>
<evidence type="ECO:0000313" key="2">
    <source>
        <dbReference type="Proteomes" id="UP000278962"/>
    </source>
</evidence>
<dbReference type="AlphaFoldDB" id="A0A660L4N0"/>
<gene>
    <name evidence="1" type="ORF">C8N24_5858</name>
</gene>
<name>A0A660L4N0_9ACTN</name>
<protein>
    <submittedName>
        <fullName evidence="1">Uncharacterized protein</fullName>
    </submittedName>
</protein>